<name>A0A934WI41_9RHOB</name>
<comment type="caution">
    <text evidence="1">The sequence shown here is derived from an EMBL/GenBank/DDBJ whole genome shotgun (WGS) entry which is preliminary data.</text>
</comment>
<dbReference type="RefSeq" id="WP_201155737.1">
    <property type="nucleotide sequence ID" value="NZ_NHSD01000106.1"/>
</dbReference>
<dbReference type="EMBL" id="NHSD01000106">
    <property type="protein sequence ID" value="MBK5926173.1"/>
    <property type="molecule type" value="Genomic_DNA"/>
</dbReference>
<gene>
    <name evidence="1" type="ORF">CCR87_02200</name>
</gene>
<reference evidence="1" key="2">
    <citation type="journal article" date="2020" name="Microorganisms">
        <title>Osmotic Adaptation and Compatible Solute Biosynthesis of Phototrophic Bacteria as Revealed from Genome Analyses.</title>
        <authorList>
            <person name="Imhoff J.F."/>
            <person name="Rahn T."/>
            <person name="Kunzel S."/>
            <person name="Keller A."/>
            <person name="Neulinger S.C."/>
        </authorList>
    </citation>
    <scope>NUCLEOTIDE SEQUENCE</scope>
    <source>
        <strain evidence="1">LMG 28126</strain>
    </source>
</reference>
<keyword evidence="2" id="KW-1185">Reference proteome</keyword>
<reference evidence="1" key="1">
    <citation type="submission" date="2017-05" db="EMBL/GenBank/DDBJ databases">
        <authorList>
            <person name="Imhoff J.F."/>
            <person name="Rahn T."/>
            <person name="Kuenzel S."/>
            <person name="Neulinger S.C."/>
        </authorList>
    </citation>
    <scope>NUCLEOTIDE SEQUENCE</scope>
    <source>
        <strain evidence="1">LMG 28126</strain>
    </source>
</reference>
<evidence type="ECO:0000313" key="1">
    <source>
        <dbReference type="EMBL" id="MBK5926173.1"/>
    </source>
</evidence>
<dbReference type="Gene3D" id="3.10.450.40">
    <property type="match status" value="1"/>
</dbReference>
<sequence>MRRAEHADGDLSDIRLRPARRADSALRLDRRATAAGWDLDTVRGPEAIGQAAWLALATPRGSLAHLGHARFGSRLHLLIGEPLDARTLSRAAAYVREALRDDPRFRLLGVALARHPADPGALEVQIDIEPGGAFTFPLGALIGAAEGGP</sequence>
<accession>A0A934WI41</accession>
<dbReference type="SUPFAM" id="SSF160719">
    <property type="entry name" value="gpW/gp25-like"/>
    <property type="match status" value="1"/>
</dbReference>
<organism evidence="1 2">
    <name type="scientific">Rhodobaculum claviforme</name>
    <dbReference type="NCBI Taxonomy" id="1549854"/>
    <lineage>
        <taxon>Bacteria</taxon>
        <taxon>Pseudomonadati</taxon>
        <taxon>Pseudomonadota</taxon>
        <taxon>Alphaproteobacteria</taxon>
        <taxon>Rhodobacterales</taxon>
        <taxon>Paracoccaceae</taxon>
        <taxon>Rhodobaculum</taxon>
    </lineage>
</organism>
<proteinExistence type="predicted"/>
<dbReference type="Proteomes" id="UP000706333">
    <property type="component" value="Unassembled WGS sequence"/>
</dbReference>
<dbReference type="AlphaFoldDB" id="A0A934WI41"/>
<protein>
    <submittedName>
        <fullName evidence="1">Uncharacterized protein</fullName>
    </submittedName>
</protein>
<evidence type="ECO:0000313" key="2">
    <source>
        <dbReference type="Proteomes" id="UP000706333"/>
    </source>
</evidence>